<dbReference type="Proteomes" id="UP000325081">
    <property type="component" value="Unassembled WGS sequence"/>
</dbReference>
<evidence type="ECO:0000313" key="11">
    <source>
        <dbReference type="Proteomes" id="UP000325081"/>
    </source>
</evidence>
<evidence type="ECO:0000256" key="3">
    <source>
        <dbReference type="ARBA" id="ARBA00022603"/>
    </source>
</evidence>
<feature type="domain" description="tRNA (adenine(58)-N(1))-methyltransferase catalytic subunit TRM61 C-terminal" evidence="9">
    <location>
        <begin position="179"/>
        <end position="312"/>
    </location>
</feature>
<gene>
    <name evidence="10" type="ORF">STAS_19933</name>
</gene>
<keyword evidence="5" id="KW-0949">S-adenosyl-L-methionine</keyword>
<keyword evidence="11" id="KW-1185">Reference proteome</keyword>
<keyword evidence="6" id="KW-0819">tRNA processing</keyword>
<name>A0A5A7QCX3_STRAF</name>
<comment type="caution">
    <text evidence="10">The sequence shown here is derived from an EMBL/GenBank/DDBJ whole genome shotgun (WGS) entry which is preliminary data.</text>
</comment>
<evidence type="ECO:0000256" key="7">
    <source>
        <dbReference type="ARBA" id="ARBA00023242"/>
    </source>
</evidence>
<comment type="subcellular location">
    <subcellularLocation>
        <location evidence="1">Nucleus</location>
    </subcellularLocation>
</comment>
<dbReference type="EMBL" id="BKCP01006515">
    <property type="protein sequence ID" value="GER43119.1"/>
    <property type="molecule type" value="Genomic_DNA"/>
</dbReference>
<dbReference type="Gene3D" id="3.40.50.150">
    <property type="entry name" value="Vaccinia Virus protein VP39"/>
    <property type="match status" value="2"/>
</dbReference>
<sequence>MLPIDGTRKLSFNRCIHEGYLVIVYERHDVMKPVKVSGDGVFQNRFGVFKHGDWVGKQSGSKVFSNKGGFVYLLAPTPELWTLVLSHRTQILYIADISFIVMYLEIVPGCVVWCSSPVPEVGPSRPPLPVLWRQMGTCTPSIFMNRGLRRPVQMCMLYCEISYLLNRVRVLFYAVLESQCQGYTGRGFSGKADSIFLDLPQPWSAIPSAAKMLQQDGVLCSFSPCIEQVQKSCETLKLHFTDIRTFEVLLHTCEVREGNLGSWQDSDGSLGTRKGSKKRQRPANKLENSKPPMIMARRSGEAKGHTGYLTMSNCRVRCAWFGSIDRSSASCFDDEGELKEEKSPSLLANVAWSFWGSNTRIPKLLNRLAEDSAEAWMNPHIPSTRSRSECFEHFRFEAKRVARIKSIGIVYLSRKDLNNRCCGRVATLHPKEYETIIPYGVGSKTMPETFSRKRPRDVSISSRPFSTTDPLSSPFKRNPNFAFFYKIPFCLLHHSPSLLFPFSQSRSFSFDSQQTPLSAIYVGAQELVREGVQRLHGQPDAPFLPRDWVELIFQGLLPSPAFMQSLPGNLDWAPPVCCTGMQL</sequence>
<dbReference type="PROSITE" id="PS51620">
    <property type="entry name" value="SAM_TRM61"/>
    <property type="match status" value="1"/>
</dbReference>
<dbReference type="Pfam" id="PF08704">
    <property type="entry name" value="GCD14"/>
    <property type="match status" value="2"/>
</dbReference>
<evidence type="ECO:0000256" key="6">
    <source>
        <dbReference type="ARBA" id="ARBA00022694"/>
    </source>
</evidence>
<evidence type="ECO:0000313" key="10">
    <source>
        <dbReference type="EMBL" id="GER43119.1"/>
    </source>
</evidence>
<dbReference type="InterPro" id="IPR049470">
    <property type="entry name" value="TRM61_C"/>
</dbReference>
<keyword evidence="4 10" id="KW-0808">Transferase</keyword>
<feature type="region of interest" description="Disordered" evidence="8">
    <location>
        <begin position="264"/>
        <end position="292"/>
    </location>
</feature>
<dbReference type="GO" id="GO:0160107">
    <property type="term" value="F:tRNA (adenine(58)-N1)-methyltransferase activity"/>
    <property type="evidence" value="ECO:0007669"/>
    <property type="project" value="UniProtKB-EC"/>
</dbReference>
<organism evidence="10 11">
    <name type="scientific">Striga asiatica</name>
    <name type="common">Asiatic witchweed</name>
    <name type="synonym">Buchnera asiatica</name>
    <dbReference type="NCBI Taxonomy" id="4170"/>
    <lineage>
        <taxon>Eukaryota</taxon>
        <taxon>Viridiplantae</taxon>
        <taxon>Streptophyta</taxon>
        <taxon>Embryophyta</taxon>
        <taxon>Tracheophyta</taxon>
        <taxon>Spermatophyta</taxon>
        <taxon>Magnoliopsida</taxon>
        <taxon>eudicotyledons</taxon>
        <taxon>Gunneridae</taxon>
        <taxon>Pentapetalae</taxon>
        <taxon>asterids</taxon>
        <taxon>lamiids</taxon>
        <taxon>Lamiales</taxon>
        <taxon>Orobanchaceae</taxon>
        <taxon>Buchnereae</taxon>
        <taxon>Striga</taxon>
    </lineage>
</organism>
<dbReference type="EC" id="2.1.1.220" evidence="2"/>
<dbReference type="InterPro" id="IPR029063">
    <property type="entry name" value="SAM-dependent_MTases_sf"/>
</dbReference>
<evidence type="ECO:0000256" key="2">
    <source>
        <dbReference type="ARBA" id="ARBA00012796"/>
    </source>
</evidence>
<dbReference type="GO" id="GO:0030488">
    <property type="term" value="P:tRNA methylation"/>
    <property type="evidence" value="ECO:0007669"/>
    <property type="project" value="InterPro"/>
</dbReference>
<dbReference type="AlphaFoldDB" id="A0A5A7QCX3"/>
<evidence type="ECO:0000259" key="9">
    <source>
        <dbReference type="Pfam" id="PF08704"/>
    </source>
</evidence>
<accession>A0A5A7QCX3</accession>
<evidence type="ECO:0000256" key="5">
    <source>
        <dbReference type="ARBA" id="ARBA00022691"/>
    </source>
</evidence>
<dbReference type="PANTHER" id="PTHR12133:SF2">
    <property type="entry name" value="TRNA (ADENINE(58)-N(1))-METHYLTRANSFERASE CATALYTIC SUBUNIT TRMT61A"/>
    <property type="match status" value="1"/>
</dbReference>
<dbReference type="Gene3D" id="3.10.330.20">
    <property type="match status" value="1"/>
</dbReference>
<dbReference type="GO" id="GO:0031515">
    <property type="term" value="C:tRNA (m1A) methyltransferase complex"/>
    <property type="evidence" value="ECO:0007669"/>
    <property type="project" value="InterPro"/>
</dbReference>
<reference evidence="11" key="1">
    <citation type="journal article" date="2019" name="Curr. Biol.">
        <title>Genome Sequence of Striga asiatica Provides Insight into the Evolution of Plant Parasitism.</title>
        <authorList>
            <person name="Yoshida S."/>
            <person name="Kim S."/>
            <person name="Wafula E.K."/>
            <person name="Tanskanen J."/>
            <person name="Kim Y.M."/>
            <person name="Honaas L."/>
            <person name="Yang Z."/>
            <person name="Spallek T."/>
            <person name="Conn C.E."/>
            <person name="Ichihashi Y."/>
            <person name="Cheong K."/>
            <person name="Cui S."/>
            <person name="Der J.P."/>
            <person name="Gundlach H."/>
            <person name="Jiao Y."/>
            <person name="Hori C."/>
            <person name="Ishida J.K."/>
            <person name="Kasahara H."/>
            <person name="Kiba T."/>
            <person name="Kim M.S."/>
            <person name="Koo N."/>
            <person name="Laohavisit A."/>
            <person name="Lee Y.H."/>
            <person name="Lumba S."/>
            <person name="McCourt P."/>
            <person name="Mortimer J.C."/>
            <person name="Mutuku J.M."/>
            <person name="Nomura T."/>
            <person name="Sasaki-Sekimoto Y."/>
            <person name="Seto Y."/>
            <person name="Wang Y."/>
            <person name="Wakatake T."/>
            <person name="Sakakibara H."/>
            <person name="Demura T."/>
            <person name="Yamaguchi S."/>
            <person name="Yoneyama K."/>
            <person name="Manabe R.I."/>
            <person name="Nelson D.C."/>
            <person name="Schulman A.H."/>
            <person name="Timko M.P."/>
            <person name="dePamphilis C.W."/>
            <person name="Choi D."/>
            <person name="Shirasu K."/>
        </authorList>
    </citation>
    <scope>NUCLEOTIDE SEQUENCE [LARGE SCALE GENOMIC DNA]</scope>
    <source>
        <strain evidence="11">cv. UVA1</strain>
    </source>
</reference>
<keyword evidence="7" id="KW-0539">Nucleus</keyword>
<dbReference type="InterPro" id="IPR014816">
    <property type="entry name" value="tRNA_MeTrfase_Gcd14"/>
</dbReference>
<dbReference type="PANTHER" id="PTHR12133">
    <property type="entry name" value="TRNA (ADENINE(58)-N(1))-METHYLTRANSFERASE"/>
    <property type="match status" value="1"/>
</dbReference>
<dbReference type="OrthoDB" id="1925287at2759"/>
<proteinExistence type="predicted"/>
<dbReference type="GO" id="GO:0005634">
    <property type="term" value="C:nucleus"/>
    <property type="evidence" value="ECO:0007669"/>
    <property type="project" value="UniProtKB-SubCell"/>
</dbReference>
<dbReference type="SUPFAM" id="SSF53335">
    <property type="entry name" value="S-adenosyl-L-methionine-dependent methyltransferases"/>
    <property type="match status" value="2"/>
</dbReference>
<evidence type="ECO:0000256" key="1">
    <source>
        <dbReference type="ARBA" id="ARBA00004123"/>
    </source>
</evidence>
<protein>
    <recommendedName>
        <fullName evidence="2">tRNA (adenine(58)-N(1))-methyltransferase</fullName>
        <ecNumber evidence="2">2.1.1.220</ecNumber>
    </recommendedName>
</protein>
<evidence type="ECO:0000256" key="8">
    <source>
        <dbReference type="SAM" id="MobiDB-lite"/>
    </source>
</evidence>
<evidence type="ECO:0000256" key="4">
    <source>
        <dbReference type="ARBA" id="ARBA00022679"/>
    </source>
</evidence>
<keyword evidence="3 10" id="KW-0489">Methyltransferase</keyword>
<feature type="domain" description="tRNA (adenine(58)-N(1))-methyltransferase catalytic subunit TRM61 C-terminal" evidence="9">
    <location>
        <begin position="69"/>
        <end position="113"/>
    </location>
</feature>